<proteinExistence type="predicted"/>
<protein>
    <submittedName>
        <fullName evidence="1">Uncharacterized protein</fullName>
    </submittedName>
</protein>
<evidence type="ECO:0000313" key="1">
    <source>
        <dbReference type="EMBL" id="UOB16575.1"/>
    </source>
</evidence>
<dbReference type="RefSeq" id="WP_255841788.1">
    <property type="nucleotide sequence ID" value="NZ_CP094358.1"/>
</dbReference>
<sequence length="159" mass="18192">MLLVKTDLQSFANLHVSERTNLENNFMVASDDELTKLYKDTVNDGNNCTLVTVIPTADANILDEDNRRFRNNLIFMIIKKTDAKAGSDHRIDVFQLCQEEILALTNKIIDLHHNFNQNCLFRDIDLNSIRIDPVQDYLGANGFALEFSVYTILQKNQAI</sequence>
<evidence type="ECO:0000313" key="2">
    <source>
        <dbReference type="Proteomes" id="UP000831290"/>
    </source>
</evidence>
<dbReference type="Proteomes" id="UP000831290">
    <property type="component" value="Chromosome"/>
</dbReference>
<dbReference type="KEGG" id="fbm:MQE35_12620"/>
<keyword evidence="2" id="KW-1185">Reference proteome</keyword>
<accession>A0A9E6ZLV3</accession>
<dbReference type="EMBL" id="CP094358">
    <property type="protein sequence ID" value="UOB16575.1"/>
    <property type="molecule type" value="Genomic_DNA"/>
</dbReference>
<name>A0A9E6ZLV3_9FLAO</name>
<organism evidence="1 2">
    <name type="scientific">Abyssalbus ytuae</name>
    <dbReference type="NCBI Taxonomy" id="2926907"/>
    <lineage>
        <taxon>Bacteria</taxon>
        <taxon>Pseudomonadati</taxon>
        <taxon>Bacteroidota</taxon>
        <taxon>Flavobacteriia</taxon>
        <taxon>Flavobacteriales</taxon>
        <taxon>Flavobacteriaceae</taxon>
        <taxon>Abyssalbus</taxon>
    </lineage>
</organism>
<reference evidence="1" key="1">
    <citation type="submission" date="2022-03" db="EMBL/GenBank/DDBJ databases">
        <title>Description of Abyssus ytuae gen. nov., sp. nov., a novel member of the family Flavobacteriaceae isolated from the sediment of Mariana Trench.</title>
        <authorList>
            <person name="Zhang J."/>
            <person name="Xu X."/>
        </authorList>
    </citation>
    <scope>NUCLEOTIDE SEQUENCE</scope>
    <source>
        <strain evidence="1">MT3330</strain>
    </source>
</reference>
<gene>
    <name evidence="1" type="ORF">MQE35_12620</name>
</gene>
<dbReference type="AlphaFoldDB" id="A0A9E6ZLV3"/>